<name>A0AB34GU52_ESCRO</name>
<dbReference type="EMBL" id="JAIQCJ010002079">
    <property type="protein sequence ID" value="KAJ8784007.1"/>
    <property type="molecule type" value="Genomic_DNA"/>
</dbReference>
<reference evidence="2 3" key="1">
    <citation type="submission" date="2022-11" db="EMBL/GenBank/DDBJ databases">
        <title>Whole genome sequence of Eschrichtius robustus ER-17-0199.</title>
        <authorList>
            <person name="Bruniche-Olsen A."/>
            <person name="Black A.N."/>
            <person name="Fields C.J."/>
            <person name="Walden K."/>
            <person name="Dewoody J.A."/>
        </authorList>
    </citation>
    <scope>NUCLEOTIDE SEQUENCE [LARGE SCALE GENOMIC DNA]</scope>
    <source>
        <strain evidence="2">ER-17-0199</strain>
        <tissue evidence="2">Blubber</tissue>
    </source>
</reference>
<protein>
    <submittedName>
        <fullName evidence="2">Uncharacterized protein</fullName>
    </submittedName>
</protein>
<dbReference type="Proteomes" id="UP001159641">
    <property type="component" value="Unassembled WGS sequence"/>
</dbReference>
<comment type="caution">
    <text evidence="2">The sequence shown here is derived from an EMBL/GenBank/DDBJ whole genome shotgun (WGS) entry which is preliminary data.</text>
</comment>
<proteinExistence type="predicted"/>
<sequence length="270" mass="28656">MAENGDGGGPDSGQSASACNGSPLPLLSSEGFTSRSSSAVWKPAATSFTRTAGDRGKLTKSRCISKPNTYARSCADAEAAKPAHAHPPRHVTSDAPSPFPPSLSRGIVGQPPRAAGHARRRIPAAAHILPQVDTGSRRAGSVIVAHGPSCSPARGIFPDQGSNLCPLHWQADSQPLRHQGSPLSDFFKCKVGGRKEAFFFPFQWQVEPKLMGPYSGVRLQRRRLSSCGSRAQLLRGMWDLPRPGLEPVSPALAGRFSTTAPPGKPQCIHF</sequence>
<feature type="compositionally biased region" description="Gly residues" evidence="1">
    <location>
        <begin position="1"/>
        <end position="11"/>
    </location>
</feature>
<feature type="region of interest" description="Disordered" evidence="1">
    <location>
        <begin position="1"/>
        <end position="60"/>
    </location>
</feature>
<organism evidence="2 3">
    <name type="scientific">Eschrichtius robustus</name>
    <name type="common">California gray whale</name>
    <name type="synonym">Eschrichtius gibbosus</name>
    <dbReference type="NCBI Taxonomy" id="9764"/>
    <lineage>
        <taxon>Eukaryota</taxon>
        <taxon>Metazoa</taxon>
        <taxon>Chordata</taxon>
        <taxon>Craniata</taxon>
        <taxon>Vertebrata</taxon>
        <taxon>Euteleostomi</taxon>
        <taxon>Mammalia</taxon>
        <taxon>Eutheria</taxon>
        <taxon>Laurasiatheria</taxon>
        <taxon>Artiodactyla</taxon>
        <taxon>Whippomorpha</taxon>
        <taxon>Cetacea</taxon>
        <taxon>Mysticeti</taxon>
        <taxon>Eschrichtiidae</taxon>
        <taxon>Eschrichtius</taxon>
    </lineage>
</organism>
<feature type="region of interest" description="Disordered" evidence="1">
    <location>
        <begin position="75"/>
        <end position="103"/>
    </location>
</feature>
<evidence type="ECO:0000313" key="3">
    <source>
        <dbReference type="Proteomes" id="UP001159641"/>
    </source>
</evidence>
<dbReference type="AlphaFoldDB" id="A0AB34GU52"/>
<accession>A0AB34GU52</accession>
<feature type="compositionally biased region" description="Polar residues" evidence="1">
    <location>
        <begin position="30"/>
        <end position="39"/>
    </location>
</feature>
<evidence type="ECO:0000256" key="1">
    <source>
        <dbReference type="SAM" id="MobiDB-lite"/>
    </source>
</evidence>
<evidence type="ECO:0000313" key="2">
    <source>
        <dbReference type="EMBL" id="KAJ8784007.1"/>
    </source>
</evidence>
<gene>
    <name evidence="2" type="ORF">J1605_009050</name>
</gene>
<keyword evidence="3" id="KW-1185">Reference proteome</keyword>